<accession>A0ABU4SHP7</accession>
<feature type="domain" description="DUF4123" evidence="1">
    <location>
        <begin position="23"/>
        <end position="144"/>
    </location>
</feature>
<evidence type="ECO:0000259" key="1">
    <source>
        <dbReference type="Pfam" id="PF13503"/>
    </source>
</evidence>
<dbReference type="Pfam" id="PF13503">
    <property type="entry name" value="DUF4123"/>
    <property type="match status" value="1"/>
</dbReference>
<gene>
    <name evidence="2" type="ORF">FE394_02555</name>
</gene>
<keyword evidence="3" id="KW-1185">Reference proteome</keyword>
<reference evidence="3" key="1">
    <citation type="journal article" date="2024" name="Toxins">
        <title>Genome Sequence Analysis of Native Xenorhabdus Strains Isolated from Entomopathogenic Nematodes in Argentina.</title>
        <authorList>
            <person name="Palma L."/>
            <person name="Frizzo L."/>
            <person name="Kaiser S."/>
            <person name="Berry C."/>
            <person name="Caballero P."/>
            <person name="Bode H.B."/>
            <person name="Del Valle E.E."/>
        </authorList>
    </citation>
    <scope>NUCLEOTIDE SEQUENCE [LARGE SCALE GENOMIC DNA]</scope>
    <source>
        <strain evidence="3">Reich</strain>
    </source>
</reference>
<organism evidence="2 3">
    <name type="scientific">Xenorhabdus littoralis</name>
    <dbReference type="NCBI Taxonomy" id="2582835"/>
    <lineage>
        <taxon>Bacteria</taxon>
        <taxon>Pseudomonadati</taxon>
        <taxon>Pseudomonadota</taxon>
        <taxon>Gammaproteobacteria</taxon>
        <taxon>Enterobacterales</taxon>
        <taxon>Morganellaceae</taxon>
        <taxon>Xenorhabdus</taxon>
    </lineage>
</organism>
<comment type="caution">
    <text evidence="2">The sequence shown here is derived from an EMBL/GenBank/DDBJ whole genome shotgun (WGS) entry which is preliminary data.</text>
</comment>
<dbReference type="InterPro" id="IPR025391">
    <property type="entry name" value="DUF4123"/>
</dbReference>
<protein>
    <submittedName>
        <fullName evidence="2">DUF4123 domain-containing protein</fullName>
    </submittedName>
</protein>
<dbReference type="EMBL" id="VCDP01000006">
    <property type="protein sequence ID" value="MDX7998105.1"/>
    <property type="molecule type" value="Genomic_DNA"/>
</dbReference>
<dbReference type="Proteomes" id="UP001271640">
    <property type="component" value="Unassembled WGS sequence"/>
</dbReference>
<name>A0ABU4SHP7_9GAMM</name>
<evidence type="ECO:0000313" key="3">
    <source>
        <dbReference type="Proteomes" id="UP001271640"/>
    </source>
</evidence>
<evidence type="ECO:0000313" key="2">
    <source>
        <dbReference type="EMBL" id="MDX7998105.1"/>
    </source>
</evidence>
<sequence>MTMAVSKHTRWTTWFSTPDKAPVFLIINQLAAPNPVDIFYANDWVAQAFPLYSGTPLAHLMDQGPWLIQPKADSLASLGRLLDRRALSDESWGWAYRSETTWQRQLPHWQRHQFATLRDEQVVFRLMDTRIVRVLMPAMQSTDWTSLLNPVTELMIDMPAPTVFSRPAGCPPSQIERPFVLEPHLIAVWEQSDLALEGYAQTLTYELWEEQGELAMKLDTPSGALSQRLASWLKHRRQQGSRLQALTLHDFLAESGMNALRLN</sequence>
<proteinExistence type="predicted"/>